<evidence type="ECO:0000259" key="8">
    <source>
        <dbReference type="PROSITE" id="PS01180"/>
    </source>
</evidence>
<keyword evidence="11" id="KW-1185">Reference proteome</keyword>
<dbReference type="PROSITE" id="PS00010">
    <property type="entry name" value="ASX_HYDROXYL"/>
    <property type="match status" value="2"/>
</dbReference>
<dbReference type="SMART" id="SM00179">
    <property type="entry name" value="EGF_CA"/>
    <property type="match status" value="7"/>
</dbReference>
<feature type="domain" description="CUB" evidence="8">
    <location>
        <begin position="1600"/>
        <end position="1703"/>
    </location>
</feature>
<dbReference type="SUPFAM" id="SSF49854">
    <property type="entry name" value="Spermadhesin, CUB domain"/>
    <property type="match status" value="25"/>
</dbReference>
<dbReference type="InterPro" id="IPR018097">
    <property type="entry name" value="EGF_Ca-bd_CS"/>
</dbReference>
<feature type="domain" description="CUB" evidence="8">
    <location>
        <begin position="782"/>
        <end position="938"/>
    </location>
</feature>
<feature type="disulfide bond" evidence="7">
    <location>
        <begin position="511"/>
        <end position="520"/>
    </location>
</feature>
<dbReference type="OMA" id="REFNECN"/>
<feature type="domain" description="CUB" evidence="8">
    <location>
        <begin position="3473"/>
        <end position="3593"/>
    </location>
</feature>
<dbReference type="PROSITE" id="PS50026">
    <property type="entry name" value="EGF_3"/>
    <property type="match status" value="6"/>
</dbReference>
<organism evidence="10 11">
    <name type="scientific">Toxocara canis</name>
    <name type="common">Canine roundworm</name>
    <dbReference type="NCBI Taxonomy" id="6265"/>
    <lineage>
        <taxon>Eukaryota</taxon>
        <taxon>Metazoa</taxon>
        <taxon>Ecdysozoa</taxon>
        <taxon>Nematoda</taxon>
        <taxon>Chromadorea</taxon>
        <taxon>Rhabditida</taxon>
        <taxon>Spirurina</taxon>
        <taxon>Ascaridomorpha</taxon>
        <taxon>Ascaridoidea</taxon>
        <taxon>Toxocaridae</taxon>
        <taxon>Toxocara</taxon>
    </lineage>
</organism>
<dbReference type="Pfam" id="PF07645">
    <property type="entry name" value="EGF_CA"/>
    <property type="match status" value="2"/>
</dbReference>
<dbReference type="FunFam" id="2.10.25.10:FF:000038">
    <property type="entry name" value="Fibrillin 2"/>
    <property type="match status" value="2"/>
</dbReference>
<evidence type="ECO:0000256" key="4">
    <source>
        <dbReference type="ARBA" id="ARBA00023157"/>
    </source>
</evidence>
<feature type="domain" description="CUB" evidence="8">
    <location>
        <begin position="1194"/>
        <end position="1305"/>
    </location>
</feature>
<feature type="domain" description="CUB" evidence="8">
    <location>
        <begin position="939"/>
        <end position="1066"/>
    </location>
</feature>
<sequence>MRSQFDEKKKENKETNDKIQLIRKLGVPCSSMFVTSVQKTVEEMDGTVKDRWKVVAFVLVFLATSQHYGCNSESFDDITIFNEDETRSRLVMLNGHMYFHAGKDKNISFVAGAGGSIFFGEKDLNLLPELADFELLKGEFGNAKVRLQRVVKAADTLKQQIKLKSGDISALNRKIANIIRRLDSMNSTKKDGMGRKLRGLLNAVKAHLVLLDVRLKKDECAEAPCQNGGTCIDLYNKFLCICPSSYEGTTCESRVDECALYEGTHAGCQNNGTCVNLPIGFHCLCPKGYHGRRCQIKGTACEFSLDLCGSAGHCIPAPPVDDSSEPGYRCLCEWGYRSSSDKANPTCEDIDECESNPCYPGSPCINLPGSFKCSGCPAGMTGNGINCFDIDECADSNTVTCSKDPPVQCINTIGSYTCAPCPPGYRGDGHVCTKQDPCETAPCYPGAKCFNMGLGSLSEGGFRCECPVGMIGDGVGREGCYHSNVSLCKSNTCYNQGTCQVISEMEYRCHCAWGYAGRRCELATACLSNVCGGRGECIPKADASFECKCIRGYYGDKCQFEEDGCGGHSTNRTGTIKYPDWTWYHFGRNKSCEWTIAVNEPNKIIEITFTNFHLPSSGIDSVVCSRADANVTLRDGDSANSPLIGVYCGHQCGGREYGNEGQISLYDYDKSETCQWHVSVDPNRHIEVTIDPFILGSKEVRNCSLNSLELFDGLVVDETARILHLCSSETTRTLVRTTLPYFTAYFKSDFPNDFPPDKCDGDAKCRRGFTIRYRTIELDKDCGGTILPDADGNFDGTIQSPNYGFNYFPNLDCLWTLDASTTSNREDDGHVIKAEVIDMDIPSSPPKGIKDLPAYRNYYSQSLSISPLHKLLRLIGPCRYDYITFKDGGDVTKPILGRYCNSRRPEGPIVSSGPKMVIQFHSNQTVNGKGFKIRYSSTCEKHFTQMNGTIQSLNYPDGDIRPFKCTYVIDADRTKAIRLRFNFIGLKLDVRSCFYDTSNQETRQDYVEFSGGHDSHDQINKRYFCARYPFIAPDGEMVTSASRPLKITYSSTGVENKGILFQYEQFDVGCGGVFNGETGTITSPNYPEKYLAHMYCIYVISVPTEKRVRLSFDVFELEVVPNREDCAYDSVEVYDIYINDDEHSEMHGRFCGTFMPPSILSTGSQLTVVFKSDRSVNGAGFSARWQAVDAQADCHRTFTASSGEIVINIEPAQRITQCDYLIALPSTNRILLKFENFSSPCNEATLTIKNGVNDQSPGFGGLYRDSEICDDHPVKELRSQGNRIFMRLKTTSLRAVKFFIYYEQIDSGCGGRLGGLSGALSSPQYPLKDSRTLNCDWHIAVAAGCGGRLGGLSGALSSPQYPLKDSRTLNCDWHIAVAAGNRVRFTITMMDDLNSADTSGFCSSFAPNYIDVADGPTATARVLRRYCKKEVSLPSVDSETNELTIRYRQHGGSHFGSLYGFLAHYVTVCNDVLLTAHHGVLQSPGYPHRTLENRFCKWRIQTTSGNRIRLTFHRFRITELFTSYTPLCFVNYLEIGEKQIRTASVMINSRHNDSTTIRRFCDRSGVPLTILSESNLIDITFASRNEPENHFWLSWSTIGCGGIFTSESEFEVNVSNMITEAKLYECIWTITAPIGLRVLFTIEKFSIFADPQGCSYDHPESINGLSFYSGTSNRSGIASKIICESIDSTTDYKSHTNELFVLLKLRRKLAKPDSKDRILNGKIRFVQPTTGDDCGAVINVGLSQPITIHSPNYPNPYPKSIECIWMINAPPGHTVQFNLTHYKTLSYHPQRQEQRPWRPSYYSNITCQSPISFVEGSLSFYDANNTEGELLERICNNLKESKIVRSTSNQAVVSFQGAPYDRSYLSGDDEALHSIGFVLTISSRCGGTLFAQSKMQSLRLDSFDDDECIFYIKSQDAQHIYLRIDHLDFNEKKAHLPRGKNPATISVYDGAQDDASVLGVFHSECNPSNTERLSRICANQELRSSGNTLKLHLKGLLSDQLDFIYFTYSTQIEWCGGELHAIEGSIFFPFTEKSVECEWSISNTEGNKVDLELIELKLPESEYCAESYLEVRERNASGSIISRACRLEDFQTTITGEAFWIKLRYNGAEGNDLDVETVKPELNFKFAKVFGGIVTGHVISSPSPDDWRSIDYRPVEWSIIGKEEHWLMISISKIEIPDERDENEDTEQRDILKGLTFNEGLCHRNQLNEECGPVVFVHAGYSPPKDFIIKSHIATIQFNAPPGSLFSLRWQEIPIATANATLHAPNKTEIDESAVFTCGGALIPTYEPQYLTNPGGTAPDGSFTTVMPITTTTDRWHRYSHYGNPYRAGGYADNLKCRWTIVRPQFTGVSIRIVSMDLEEHVDCRFDYFALAAGDTSMVSFENGQVNYAATKYCKHSDVGREESFRSEDIIVLYFITDRNRAGRGFVVEYKLICQSFQYLPATSGVLDTTIYSPNYPNTYAANLSCSWVVMLESNRPIYASFIDMDVEKSPNCVKDYVVVQANPIYVGSGEVEERMCGEKPEWNATFLNGRVFISFITDLQGFALHLVEQLHDCSSDRLTINEGDRPKVLSSPNFPKMSPNSLDCEWVISAPSGHRIKFTVDANTFDLQDSSFDDTCVDDYLEIRDGPSKHSPLIGTYCRTEPPSTIFSTWSYLYIRYQTDSYAQSMGWNATYEIASCGGSVVIPVNGSGSIRSPNYPEPYPSQADCSWTVKAPAGHYVNATFNHLWLSYSENCTNDSVELREGNSTGEYILEPSCVTNTVRGKHFTTARNLMNVRFRSNNTLGRASRMFCLERKCGFDVSVEPSKIECGGDISDQSGRITTPGYPNQLISHIACDWKFRAGIGYRYIFDFSFIKQDNFYQSTFSGVGCYPDLFIGNGIHGLHDYYGQNQRNFCANKTRFISTADLVTLTFDDRISHFQKRELLESGVSLEKIYAPFHVDYIKVPARFDKDACMYHVTKNKSIEMIAKAVVDFTINFDPADYCHILVERPFEMGTTVLRFTNFTTNQNGLWSPKGKCMDIESFVAISALTSDPWPFEARFCNGSLRNADNFTVAMPHKTFDIYVLQRRHFSSASFNLSIQFAPCGGFIKGPTGGVITSPGFGVSGGAYEPNMQCVWSLKAPEGKVVKIKITDMDMEYNVECKHDFLKLFEGGGTDSSLIHIYCNNPDEEPLQERFKEVKSRGRFMTLYFYTDKSIQRRGFRIEYSFSGFDDECGFTTSAINGTFLSPRAPNDYPNNAFCIWDIAVPLGYHIALYFNRFDIQQSEKCEKDYFKISEEHQSRALAPVGGYYFLFDHEEELKKICGYDTPSVLRSESNRIKIEFKSDAKITGKGFNITWRAECGTVFRLNHGVVTSPHYPSFYPNADTVCNYLIEPEYEGVPVVTLKILDLDLDRNKADYQRQPCGSDYLELRDVFANRIIDTFCAGRNDMGEFPPISVKGPIGVRFVTNFSVFEDYGDRRKHYRGFKLSYALSKCGGEINLKDVDNGMSAVITSPGFPLPYHHSLECVWNISAPEGRVLNIKYSDVDLEESSECLFDYLELFDGAVMNNETSFGRICGSVVPLNQITSSGSFIVAKFVSDRSMNKGGFKFIVTATLGPSAGCGGELSAADSWAELKSPIDKSNNLYYHNLRCAWTIKAPVGKSIELQITDFELEAPDSETGRCYDFISIYDGYRTISPLLLSNTCRIAEDLPLSMKSSYRAVFLYFETDSDKSFKGFTIRYRAITPTCGGKKIAESDPLELQYESEKGLTRTSPKHERCRWIIYSKEQMPLRIQFTQFSFPSSVVDCTDEYLEIRDAGTPTDCSHPACADATRIPQTMRHCGKSLPADFISGTSVVQITTSTIVQSEHTSKFKINYQTLNSCNRTVNARIKMTGRITSPNYPNPYDHNSTCTTTLEAMDGYQILLVFKDFRLEKARRVFGMSRLSPNLREALAGRPRAPAALERWRSPFSRFVRLPSGMVLMPRTGSCDYDYVQIIDSNGNASQRYCDFKLPPSFFSEKNKLSIFMRTDNTMAPGGFDAYFYAVRPIESGSLTFFDFGKITEMQGAITNIGHPGYAPNQRMRWQIDPPNGHKCKLILISMDFGEIKDGACSEGDRMVMGEIGSGGSENTPLSELPCRNATVLPKEIPIEPGNCVLLEFHTDSRSNNDGDGFRIEWSCENYFIPQV</sequence>
<evidence type="ECO:0000313" key="10">
    <source>
        <dbReference type="EMBL" id="KHN72532.1"/>
    </source>
</evidence>
<feature type="domain" description="CUB" evidence="8">
    <location>
        <begin position="3213"/>
        <end position="3339"/>
    </location>
</feature>
<reference evidence="10 11" key="1">
    <citation type="submission" date="2014-11" db="EMBL/GenBank/DDBJ databases">
        <title>Genetic blueprint of the zoonotic pathogen Toxocara canis.</title>
        <authorList>
            <person name="Zhu X.-Q."/>
            <person name="Korhonen P.K."/>
            <person name="Cai H."/>
            <person name="Young N.D."/>
            <person name="Nejsum P."/>
            <person name="von Samson-Himmelstjerna G."/>
            <person name="Boag P.R."/>
            <person name="Tan P."/>
            <person name="Li Q."/>
            <person name="Min J."/>
            <person name="Yang Y."/>
            <person name="Wang X."/>
            <person name="Fang X."/>
            <person name="Hall R.S."/>
            <person name="Hofmann A."/>
            <person name="Sternberg P.W."/>
            <person name="Jex A.R."/>
            <person name="Gasser R.B."/>
        </authorList>
    </citation>
    <scope>NUCLEOTIDE SEQUENCE [LARGE SCALE GENOMIC DNA]</scope>
    <source>
        <strain evidence="10">PN_DK_2014</strain>
    </source>
</reference>
<feature type="disulfide bond" evidence="7">
    <location>
        <begin position="242"/>
        <end position="251"/>
    </location>
</feature>
<evidence type="ECO:0000313" key="11">
    <source>
        <dbReference type="Proteomes" id="UP000031036"/>
    </source>
</evidence>
<dbReference type="PROSITE" id="PS00022">
    <property type="entry name" value="EGF_1"/>
    <property type="match status" value="4"/>
</dbReference>
<evidence type="ECO:0000256" key="7">
    <source>
        <dbReference type="PROSITE-ProRule" id="PRU00076"/>
    </source>
</evidence>
<dbReference type="STRING" id="6265.A0A0B2UTU7"/>
<feature type="domain" description="CUB" evidence="8">
    <location>
        <begin position="652"/>
        <end position="776"/>
    </location>
</feature>
<keyword evidence="3" id="KW-0677">Repeat</keyword>
<dbReference type="PROSITE" id="PS01180">
    <property type="entry name" value="CUB"/>
    <property type="match status" value="25"/>
</dbReference>
<dbReference type="CDD" id="cd00054">
    <property type="entry name" value="EGF_CA"/>
    <property type="match status" value="5"/>
</dbReference>
<evidence type="ECO:0000256" key="1">
    <source>
        <dbReference type="ARBA" id="ARBA00022536"/>
    </source>
</evidence>
<feature type="domain" description="EGF-like" evidence="9">
    <location>
        <begin position="522"/>
        <end position="559"/>
    </location>
</feature>
<feature type="domain" description="EGF-like" evidence="9">
    <location>
        <begin position="254"/>
        <end position="295"/>
    </location>
</feature>
<feature type="domain" description="CUB" evidence="8">
    <location>
        <begin position="565"/>
        <end position="650"/>
    </location>
</feature>
<feature type="domain" description="CUB" evidence="8">
    <location>
        <begin position="2434"/>
        <end position="2550"/>
    </location>
</feature>
<dbReference type="Gene3D" id="2.10.25.10">
    <property type="entry name" value="Laminin"/>
    <property type="match status" value="7"/>
</dbReference>
<dbReference type="EMBL" id="JPKZ01003248">
    <property type="protein sequence ID" value="KHN72532.1"/>
    <property type="molecule type" value="Genomic_DNA"/>
</dbReference>
<dbReference type="SMART" id="SM00181">
    <property type="entry name" value="EGF"/>
    <property type="match status" value="8"/>
</dbReference>
<dbReference type="InterPro" id="IPR035914">
    <property type="entry name" value="Sperma_CUB_dom_sf"/>
</dbReference>
<feature type="domain" description="CUB" evidence="8">
    <location>
        <begin position="2809"/>
        <end position="2944"/>
    </location>
</feature>
<accession>A0A0B2UTU7</accession>
<feature type="domain" description="CUB" evidence="8">
    <location>
        <begin position="2278"/>
        <end position="2433"/>
    </location>
</feature>
<comment type="caution">
    <text evidence="10">The sequence shown here is derived from an EMBL/GenBank/DDBJ whole genome shotgun (WGS) entry which is preliminary data.</text>
</comment>
<dbReference type="GO" id="GO:0005509">
    <property type="term" value="F:calcium ion binding"/>
    <property type="evidence" value="ECO:0007669"/>
    <property type="project" value="InterPro"/>
</dbReference>
<feature type="disulfide bond" evidence="6">
    <location>
        <begin position="3340"/>
        <end position="3367"/>
    </location>
</feature>
<dbReference type="Proteomes" id="UP000031036">
    <property type="component" value="Unassembled WGS sequence"/>
</dbReference>
<feature type="domain" description="CUB" evidence="8">
    <location>
        <begin position="3340"/>
        <end position="3471"/>
    </location>
</feature>
<feature type="disulfide bond" evidence="7">
    <location>
        <begin position="549"/>
        <end position="558"/>
    </location>
</feature>
<dbReference type="CDD" id="cd00041">
    <property type="entry name" value="CUB"/>
    <property type="match status" value="18"/>
</dbReference>
<keyword evidence="5" id="KW-0325">Glycoprotein</keyword>
<dbReference type="PROSITE" id="PS01186">
    <property type="entry name" value="EGF_2"/>
    <property type="match status" value="3"/>
</dbReference>
<feature type="domain" description="CUB" evidence="8">
    <location>
        <begin position="1309"/>
        <end position="1344"/>
    </location>
</feature>
<protein>
    <submittedName>
        <fullName evidence="10">Putative cubilin</fullName>
    </submittedName>
</protein>
<dbReference type="SMART" id="SM00042">
    <property type="entry name" value="CUB"/>
    <property type="match status" value="23"/>
</dbReference>
<dbReference type="InterPro" id="IPR049883">
    <property type="entry name" value="NOTCH1_EGF-like"/>
</dbReference>
<dbReference type="OrthoDB" id="10009301at2759"/>
<feature type="domain" description="CUB" evidence="8">
    <location>
        <begin position="1469"/>
        <end position="1598"/>
    </location>
</feature>
<feature type="disulfide bond" evidence="6">
    <location>
        <begin position="1469"/>
        <end position="1496"/>
    </location>
</feature>
<keyword evidence="1 7" id="KW-0245">EGF-like domain</keyword>
<dbReference type="PROSITE" id="PS01187">
    <property type="entry name" value="EGF_CA"/>
    <property type="match status" value="2"/>
</dbReference>
<feature type="domain" description="EGF-like" evidence="9">
    <location>
        <begin position="484"/>
        <end position="521"/>
    </location>
</feature>
<evidence type="ECO:0000256" key="2">
    <source>
        <dbReference type="ARBA" id="ARBA00022729"/>
    </source>
</evidence>
<dbReference type="Pfam" id="PF00431">
    <property type="entry name" value="CUB"/>
    <property type="match status" value="20"/>
</dbReference>
<feature type="domain" description="EGF-like" evidence="9">
    <location>
        <begin position="434"/>
        <end position="476"/>
    </location>
</feature>
<keyword evidence="2" id="KW-0732">Signal</keyword>
<feature type="domain" description="CUB" evidence="8">
    <location>
        <begin position="1734"/>
        <end position="1884"/>
    </location>
</feature>
<name>A0A0B2UTU7_TOXCA</name>
<evidence type="ECO:0000256" key="3">
    <source>
        <dbReference type="ARBA" id="ARBA00022737"/>
    </source>
</evidence>
<dbReference type="FunFam" id="2.60.120.290:FF:000013">
    <property type="entry name" value="Membrane frizzled-related protein"/>
    <property type="match status" value="1"/>
</dbReference>
<dbReference type="InterPro" id="IPR001881">
    <property type="entry name" value="EGF-like_Ca-bd_dom"/>
</dbReference>
<dbReference type="FunFam" id="2.10.25.10:FF:000472">
    <property type="entry name" value="Uncharacterized protein, isoform A"/>
    <property type="match status" value="1"/>
</dbReference>
<gene>
    <name evidence="10" type="primary">ZC116.3</name>
    <name evidence="10" type="ORF">Tcan_14730</name>
</gene>
<dbReference type="Pfam" id="PF00008">
    <property type="entry name" value="EGF"/>
    <property type="match status" value="2"/>
</dbReference>
<evidence type="ECO:0000256" key="5">
    <source>
        <dbReference type="ARBA" id="ARBA00023180"/>
    </source>
</evidence>
<evidence type="ECO:0000259" key="9">
    <source>
        <dbReference type="PROSITE" id="PS50026"/>
    </source>
</evidence>
<feature type="domain" description="CUB" evidence="8">
    <location>
        <begin position="3084"/>
        <end position="3207"/>
    </location>
</feature>
<dbReference type="InterPro" id="IPR000859">
    <property type="entry name" value="CUB_dom"/>
</dbReference>
<feature type="domain" description="CUB" evidence="8">
    <location>
        <begin position="1345"/>
        <end position="1468"/>
    </location>
</feature>
<dbReference type="CDD" id="cd22201">
    <property type="entry name" value="cubilin_NTD"/>
    <property type="match status" value="1"/>
</dbReference>
<feature type="disulfide bond" evidence="7">
    <location>
        <begin position="285"/>
        <end position="294"/>
    </location>
</feature>
<feature type="disulfide bond" evidence="6">
    <location>
        <begin position="565"/>
        <end position="592"/>
    </location>
</feature>
<evidence type="ECO:0000256" key="6">
    <source>
        <dbReference type="PROSITE-ProRule" id="PRU00059"/>
    </source>
</evidence>
<feature type="domain" description="CUB" evidence="8">
    <location>
        <begin position="2554"/>
        <end position="2676"/>
    </location>
</feature>
<dbReference type="InterPro" id="IPR000152">
    <property type="entry name" value="EGF-type_Asp/Asn_hydroxyl_site"/>
</dbReference>
<dbReference type="PANTHER" id="PTHR24251">
    <property type="entry name" value="OVOCHYMASE-RELATED"/>
    <property type="match status" value="1"/>
</dbReference>
<feature type="domain" description="CUB" evidence="8">
    <location>
        <begin position="1070"/>
        <end position="1188"/>
    </location>
</feature>
<comment type="caution">
    <text evidence="7">Lacks conserved residue(s) required for the propagation of feature annotation.</text>
</comment>
<feature type="domain" description="EGF-like" evidence="9">
    <location>
        <begin position="349"/>
        <end position="388"/>
    </location>
</feature>
<feature type="domain" description="CUB" evidence="8">
    <location>
        <begin position="3600"/>
        <end position="3722"/>
    </location>
</feature>
<feature type="domain" description="CUB" evidence="8">
    <location>
        <begin position="3860"/>
        <end position="4022"/>
    </location>
</feature>
<feature type="domain" description="CUB" evidence="8">
    <location>
        <begin position="4034"/>
        <end position="4156"/>
    </location>
</feature>
<dbReference type="PANTHER" id="PTHR24251:SF37">
    <property type="entry name" value="CUB DOMAIN-CONTAINING PROTEIN"/>
    <property type="match status" value="1"/>
</dbReference>
<keyword evidence="4 7" id="KW-1015">Disulfide bond</keyword>
<dbReference type="SUPFAM" id="SSF57196">
    <property type="entry name" value="EGF/Laminin"/>
    <property type="match status" value="5"/>
</dbReference>
<proteinExistence type="predicted"/>
<dbReference type="InterPro" id="IPR000742">
    <property type="entry name" value="EGF"/>
</dbReference>
<dbReference type="Gene3D" id="2.60.120.290">
    <property type="entry name" value="Spermadhesin, CUB domain"/>
    <property type="match status" value="24"/>
</dbReference>
<feature type="domain" description="CUB" evidence="8">
    <location>
        <begin position="3726"/>
        <end position="3857"/>
    </location>
</feature>
<feature type="domain" description="CUB" evidence="8">
    <location>
        <begin position="2015"/>
        <end position="2133"/>
    </location>
</feature>
<feature type="domain" description="EGF-like" evidence="9">
    <location>
        <begin position="216"/>
        <end position="252"/>
    </location>
</feature>
<dbReference type="FunFam" id="2.60.120.290:FF:000005">
    <property type="entry name" value="Procollagen C-endopeptidase enhancer 1"/>
    <property type="match status" value="4"/>
</dbReference>
<feature type="domain" description="CUB" evidence="8">
    <location>
        <begin position="2678"/>
        <end position="2805"/>
    </location>
</feature>